<dbReference type="PANTHER" id="PTHR35005:SF1">
    <property type="entry name" value="2-AMINO-5-FORMYLAMINO-6-RIBOSYLAMINOPYRIMIDIN-4(3H)-ONE 5'-MONOPHOSPHATE DEFORMYLASE"/>
    <property type="match status" value="1"/>
</dbReference>
<gene>
    <name evidence="6" type="ORF">C7450_110269</name>
</gene>
<comment type="similarity">
    <text evidence="5">Belongs to the creatininase superfamily.</text>
</comment>
<dbReference type="Gene3D" id="3.40.50.10310">
    <property type="entry name" value="Creatininase"/>
    <property type="match status" value="1"/>
</dbReference>
<name>A0A2V3TZZ7_9HYPH</name>
<evidence type="ECO:0000313" key="7">
    <source>
        <dbReference type="Proteomes" id="UP000248021"/>
    </source>
</evidence>
<organism evidence="6 7">
    <name type="scientific">Chelatococcus asaccharovorans</name>
    <dbReference type="NCBI Taxonomy" id="28210"/>
    <lineage>
        <taxon>Bacteria</taxon>
        <taxon>Pseudomonadati</taxon>
        <taxon>Pseudomonadota</taxon>
        <taxon>Alphaproteobacteria</taxon>
        <taxon>Hyphomicrobiales</taxon>
        <taxon>Chelatococcaceae</taxon>
        <taxon>Chelatococcus</taxon>
    </lineage>
</organism>
<protein>
    <submittedName>
        <fullName evidence="6">Creatinine amidohydrolase</fullName>
    </submittedName>
</protein>
<evidence type="ECO:0000256" key="1">
    <source>
        <dbReference type="ARBA" id="ARBA00001947"/>
    </source>
</evidence>
<evidence type="ECO:0000256" key="2">
    <source>
        <dbReference type="ARBA" id="ARBA00022723"/>
    </source>
</evidence>
<dbReference type="GO" id="GO:0016811">
    <property type="term" value="F:hydrolase activity, acting on carbon-nitrogen (but not peptide) bonds, in linear amides"/>
    <property type="evidence" value="ECO:0007669"/>
    <property type="project" value="TreeGrafter"/>
</dbReference>
<evidence type="ECO:0000256" key="3">
    <source>
        <dbReference type="ARBA" id="ARBA00022801"/>
    </source>
</evidence>
<dbReference type="InterPro" id="IPR003785">
    <property type="entry name" value="Creatininase/forma_Hydrolase"/>
</dbReference>
<keyword evidence="3 6" id="KW-0378">Hydrolase</keyword>
<dbReference type="RefSeq" id="WP_110376914.1">
    <property type="nucleotide sequence ID" value="NZ_JAHBRY010000003.1"/>
</dbReference>
<dbReference type="AlphaFoldDB" id="A0A2V3TZZ7"/>
<accession>A0A2V3TZZ7</accession>
<dbReference type="InterPro" id="IPR024087">
    <property type="entry name" value="Creatininase-like_sf"/>
</dbReference>
<keyword evidence="4" id="KW-0862">Zinc</keyword>
<keyword evidence="2" id="KW-0479">Metal-binding</keyword>
<dbReference type="SUPFAM" id="SSF102215">
    <property type="entry name" value="Creatininase"/>
    <property type="match status" value="1"/>
</dbReference>
<dbReference type="GO" id="GO:0009231">
    <property type="term" value="P:riboflavin biosynthetic process"/>
    <property type="evidence" value="ECO:0007669"/>
    <property type="project" value="TreeGrafter"/>
</dbReference>
<reference evidence="6 7" key="1">
    <citation type="submission" date="2018-05" db="EMBL/GenBank/DDBJ databases">
        <title>Genomic Encyclopedia of Type Strains, Phase IV (KMG-IV): sequencing the most valuable type-strain genomes for metagenomic binning, comparative biology and taxonomic classification.</title>
        <authorList>
            <person name="Goeker M."/>
        </authorList>
    </citation>
    <scope>NUCLEOTIDE SEQUENCE [LARGE SCALE GENOMIC DNA]</scope>
    <source>
        <strain evidence="6 7">DSM 6462</strain>
    </source>
</reference>
<evidence type="ECO:0000256" key="4">
    <source>
        <dbReference type="ARBA" id="ARBA00022833"/>
    </source>
</evidence>
<dbReference type="Proteomes" id="UP000248021">
    <property type="component" value="Unassembled WGS sequence"/>
</dbReference>
<comment type="cofactor">
    <cofactor evidence="1">
        <name>Zn(2+)</name>
        <dbReference type="ChEBI" id="CHEBI:29105"/>
    </cofactor>
</comment>
<comment type="caution">
    <text evidence="6">The sequence shown here is derived from an EMBL/GenBank/DDBJ whole genome shotgun (WGS) entry which is preliminary data.</text>
</comment>
<proteinExistence type="inferred from homology"/>
<evidence type="ECO:0000256" key="5">
    <source>
        <dbReference type="ARBA" id="ARBA00024029"/>
    </source>
</evidence>
<dbReference type="EMBL" id="QJJK01000010">
    <property type="protein sequence ID" value="PXW55330.1"/>
    <property type="molecule type" value="Genomic_DNA"/>
</dbReference>
<dbReference type="GO" id="GO:0046872">
    <property type="term" value="F:metal ion binding"/>
    <property type="evidence" value="ECO:0007669"/>
    <property type="project" value="UniProtKB-KW"/>
</dbReference>
<dbReference type="PANTHER" id="PTHR35005">
    <property type="entry name" value="3-DEHYDRO-SCYLLO-INOSOSE HYDROLASE"/>
    <property type="match status" value="1"/>
</dbReference>
<sequence length="263" mass="28701">MKHLIEEMTHPEFQERAAQDPVILIPLGSQETQGPSNPMGDFMLARLLARRVAEETGALVAPVLPFGFADCFQTVPGSVQLAPDTFRAVLRDMLLSFLNHGLRRLLVFNGHTGNTALIDLVLRDLRNERGVIIPWLNIWPLVPQSVRQAAHGADAPRAFGHGSDPIGSVYEHLLPSLTRRELARPEPLRRSLMGLPTAGLTGLRLDEITLNAPVRIADHCDLVVGGDPSLANAEAGRMFADYIVSATARVVRHLQSLPADCEG</sequence>
<dbReference type="OrthoDB" id="9801445at2"/>
<dbReference type="Pfam" id="PF02633">
    <property type="entry name" value="Creatininase"/>
    <property type="match status" value="1"/>
</dbReference>
<keyword evidence="7" id="KW-1185">Reference proteome</keyword>
<evidence type="ECO:0000313" key="6">
    <source>
        <dbReference type="EMBL" id="PXW55330.1"/>
    </source>
</evidence>